<name>A0A3E0TMQ3_9GAMM</name>
<proteinExistence type="predicted"/>
<reference evidence="2 3" key="1">
    <citation type="submission" date="2018-08" db="EMBL/GenBank/DDBJ databases">
        <title>Thalassotalea euphylliae genome.</title>
        <authorList>
            <person name="Summers S."/>
            <person name="Rice S.A."/>
            <person name="Freckelton M.L."/>
            <person name="Nedved B.T."/>
            <person name="Hadfield M.G."/>
        </authorList>
    </citation>
    <scope>NUCLEOTIDE SEQUENCE [LARGE SCALE GENOMIC DNA]</scope>
    <source>
        <strain evidence="2 3">H1</strain>
    </source>
</reference>
<dbReference type="AlphaFoldDB" id="A0A3E0TMQ3"/>
<dbReference type="OrthoDB" id="5880116at2"/>
<evidence type="ECO:0000256" key="1">
    <source>
        <dbReference type="SAM" id="SignalP"/>
    </source>
</evidence>
<dbReference type="PIRSF" id="PIRSF028069">
    <property type="entry name" value="UCP028069"/>
    <property type="match status" value="1"/>
</dbReference>
<evidence type="ECO:0000313" key="3">
    <source>
        <dbReference type="Proteomes" id="UP000256478"/>
    </source>
</evidence>
<keyword evidence="1" id="KW-0732">Signal</keyword>
<feature type="chain" id="PRO_5017609810" evidence="1">
    <location>
        <begin position="25"/>
        <end position="266"/>
    </location>
</feature>
<dbReference type="InterPro" id="IPR016866">
    <property type="entry name" value="UCP028069"/>
</dbReference>
<dbReference type="Proteomes" id="UP000256478">
    <property type="component" value="Unassembled WGS sequence"/>
</dbReference>
<dbReference type="Pfam" id="PF11932">
    <property type="entry name" value="DUF3450"/>
    <property type="match status" value="1"/>
</dbReference>
<protein>
    <submittedName>
        <fullName evidence="2">DUF3450 domain-containing protein</fullName>
    </submittedName>
</protein>
<dbReference type="EMBL" id="QUOU01000001">
    <property type="protein sequence ID" value="REL25861.1"/>
    <property type="molecule type" value="Genomic_DNA"/>
</dbReference>
<organism evidence="2 3">
    <name type="scientific">Thalassotalea euphylliae</name>
    <dbReference type="NCBI Taxonomy" id="1655234"/>
    <lineage>
        <taxon>Bacteria</taxon>
        <taxon>Pseudomonadati</taxon>
        <taxon>Pseudomonadota</taxon>
        <taxon>Gammaproteobacteria</taxon>
        <taxon>Alteromonadales</taxon>
        <taxon>Colwelliaceae</taxon>
        <taxon>Thalassotalea</taxon>
    </lineage>
</organism>
<comment type="caution">
    <text evidence="2">The sequence shown here is derived from an EMBL/GenBank/DDBJ whole genome shotgun (WGS) entry which is preliminary data.</text>
</comment>
<sequence length="266" mass="29642">MKLSKLAQAGLFVGMASMASSAIAAQSEQLDRAVQAGQEINQSAGKSQQKIDKIADQIQSKLQQFKAVNKEIDGLNVYNGQMQKQIDNQLTELADLASSMEQVSIIERQVSPLMARMIDTLEAFISLDVPFLAEERSTRVANLKAMMERADISASEKFRRVMEAYQVEVDYGRTIEAYSDLLELDGREMDVDFLRIGRVAYIYQTRDGSRMGAWNTDTKSWDDLDAGYRTDINKALRIARKQLAPDLVVVPVNVSKPSAAKAHTLN</sequence>
<gene>
    <name evidence="2" type="ORF">DXX93_04310</name>
</gene>
<feature type="signal peptide" evidence="1">
    <location>
        <begin position="1"/>
        <end position="24"/>
    </location>
</feature>
<evidence type="ECO:0000313" key="2">
    <source>
        <dbReference type="EMBL" id="REL25861.1"/>
    </source>
</evidence>
<dbReference type="RefSeq" id="WP_116006987.1">
    <property type="nucleotide sequence ID" value="NZ_QUOU01000001.1"/>
</dbReference>
<accession>A0A3E0TMQ3</accession>